<dbReference type="PANTHER" id="PTHR10963">
    <property type="entry name" value="GLYCOSYL HYDROLASE-RELATED"/>
    <property type="match status" value="1"/>
</dbReference>
<dbReference type="InterPro" id="IPR013320">
    <property type="entry name" value="ConA-like_dom_sf"/>
</dbReference>
<reference evidence="4 5" key="1">
    <citation type="journal article" date="2021" name="Nat. Commun.">
        <title>Genetic determinants of endophytism in the Arabidopsis root mycobiome.</title>
        <authorList>
            <person name="Mesny F."/>
            <person name="Miyauchi S."/>
            <person name="Thiergart T."/>
            <person name="Pickel B."/>
            <person name="Atanasova L."/>
            <person name="Karlsson M."/>
            <person name="Huettel B."/>
            <person name="Barry K.W."/>
            <person name="Haridas S."/>
            <person name="Chen C."/>
            <person name="Bauer D."/>
            <person name="Andreopoulos W."/>
            <person name="Pangilinan J."/>
            <person name="LaButti K."/>
            <person name="Riley R."/>
            <person name="Lipzen A."/>
            <person name="Clum A."/>
            <person name="Drula E."/>
            <person name="Henrissat B."/>
            <person name="Kohler A."/>
            <person name="Grigoriev I.V."/>
            <person name="Martin F.M."/>
            <person name="Hacquard S."/>
        </authorList>
    </citation>
    <scope>NUCLEOTIDE SEQUENCE [LARGE SCALE GENOMIC DNA]</scope>
    <source>
        <strain evidence="4 5">MPI-CAGE-CH-0241</strain>
    </source>
</reference>
<gene>
    <name evidence="4" type="ORF">B0T10DRAFT_534892</name>
</gene>
<dbReference type="PANTHER" id="PTHR10963:SF68">
    <property type="entry name" value="GLYCOSIDASE CRH1-RELATED"/>
    <property type="match status" value="1"/>
</dbReference>
<proteinExistence type="predicted"/>
<dbReference type="GO" id="GO:0031505">
    <property type="term" value="P:fungal-type cell wall organization"/>
    <property type="evidence" value="ECO:0007669"/>
    <property type="project" value="TreeGrafter"/>
</dbReference>
<feature type="region of interest" description="Disordered" evidence="1">
    <location>
        <begin position="327"/>
        <end position="405"/>
    </location>
</feature>
<feature type="domain" description="GH16" evidence="3">
    <location>
        <begin position="22"/>
        <end position="245"/>
    </location>
</feature>
<feature type="chain" id="PRO_5040124879" evidence="2">
    <location>
        <begin position="19"/>
        <end position="473"/>
    </location>
</feature>
<keyword evidence="5" id="KW-1185">Reference proteome</keyword>
<comment type="caution">
    <text evidence="4">The sequence shown here is derived from an EMBL/GenBank/DDBJ whole genome shotgun (WGS) entry which is preliminary data.</text>
</comment>
<dbReference type="InterPro" id="IPR050546">
    <property type="entry name" value="Glycosyl_Hydrlase_16"/>
</dbReference>
<keyword evidence="2" id="KW-0732">Signal</keyword>
<dbReference type="AlphaFoldDB" id="A0A9P8WJF5"/>
<evidence type="ECO:0000256" key="2">
    <source>
        <dbReference type="SAM" id="SignalP"/>
    </source>
</evidence>
<dbReference type="Proteomes" id="UP000777438">
    <property type="component" value="Unassembled WGS sequence"/>
</dbReference>
<dbReference type="Pfam" id="PF00722">
    <property type="entry name" value="Glyco_hydro_16"/>
    <property type="match status" value="1"/>
</dbReference>
<feature type="compositionally biased region" description="Acidic residues" evidence="1">
    <location>
        <begin position="343"/>
        <end position="405"/>
    </location>
</feature>
<evidence type="ECO:0000256" key="1">
    <source>
        <dbReference type="SAM" id="MobiDB-lite"/>
    </source>
</evidence>
<dbReference type="GO" id="GO:0004553">
    <property type="term" value="F:hydrolase activity, hydrolyzing O-glycosyl compounds"/>
    <property type="evidence" value="ECO:0007669"/>
    <property type="project" value="InterPro"/>
</dbReference>
<accession>A0A9P8WJF5</accession>
<sequence length="473" mass="50027">MHKYYTLALPAFAALANAACNPIKNTTCTPNVGLTSSTYSVDFTAGADTENWESVGGGNVSYTSSGAEFTISAKGDSPTLQTSWYMFFGRVEVHMKAAPGTGIVSSIVLLSDDFDEVDWEWIGGENDEVQTNYFGKGVSTSSGRSSTESVDDVQGTSHNYTLYWTKEELSWYLDGSLLRTVTYDQAANGDEFPQTPSRVKLGIWAGGDSDNAAGTISWAGGETDYDNGPYTMTVESVDVTNFNPAGTYTWSDQSGDYSSIVLGEASDDDSDSTTTTTAAAQSSATSAVQHSTTSAAQYSTVVTSIVPTTVAPTTIATQVSSTVEYPVATESSTTGSGDNSGDGSDDGSDNDGSDNDGSDNDGSDNDGSDDGSDDDNSDDGSDNDNSGDNDNDNSGDNDNDDDNDCDCDNNSNYGWHSRHRYGSWSKHSYGSWGKHSHHGGHGHWGKYSGGGKFRNSKFGKGSYGSKWHHGGHN</sequence>
<dbReference type="SUPFAM" id="SSF49899">
    <property type="entry name" value="Concanavalin A-like lectins/glucanases"/>
    <property type="match status" value="1"/>
</dbReference>
<feature type="region of interest" description="Disordered" evidence="1">
    <location>
        <begin position="447"/>
        <end position="473"/>
    </location>
</feature>
<evidence type="ECO:0000259" key="3">
    <source>
        <dbReference type="PROSITE" id="PS51762"/>
    </source>
</evidence>
<feature type="signal peptide" evidence="2">
    <location>
        <begin position="1"/>
        <end position="18"/>
    </location>
</feature>
<dbReference type="GO" id="GO:0009277">
    <property type="term" value="C:fungal-type cell wall"/>
    <property type="evidence" value="ECO:0007669"/>
    <property type="project" value="TreeGrafter"/>
</dbReference>
<dbReference type="OrthoDB" id="4781at2759"/>
<dbReference type="CDD" id="cd02183">
    <property type="entry name" value="GH16_fungal_CRH1_transglycosylase"/>
    <property type="match status" value="1"/>
</dbReference>
<dbReference type="InterPro" id="IPR000757">
    <property type="entry name" value="Beta-glucanase-like"/>
</dbReference>
<dbReference type="GO" id="GO:0016757">
    <property type="term" value="F:glycosyltransferase activity"/>
    <property type="evidence" value="ECO:0007669"/>
    <property type="project" value="TreeGrafter"/>
</dbReference>
<name>A0A9P8WJF5_9HYPO</name>
<dbReference type="GO" id="GO:0005975">
    <property type="term" value="P:carbohydrate metabolic process"/>
    <property type="evidence" value="ECO:0007669"/>
    <property type="project" value="InterPro"/>
</dbReference>
<evidence type="ECO:0000313" key="4">
    <source>
        <dbReference type="EMBL" id="KAH6900581.1"/>
    </source>
</evidence>
<evidence type="ECO:0000313" key="5">
    <source>
        <dbReference type="Proteomes" id="UP000777438"/>
    </source>
</evidence>
<dbReference type="PROSITE" id="PS51762">
    <property type="entry name" value="GH16_2"/>
    <property type="match status" value="1"/>
</dbReference>
<dbReference type="Gene3D" id="2.60.120.200">
    <property type="match status" value="1"/>
</dbReference>
<dbReference type="EMBL" id="JAGPYM010000001">
    <property type="protein sequence ID" value="KAH6900581.1"/>
    <property type="molecule type" value="Genomic_DNA"/>
</dbReference>
<organism evidence="4 5">
    <name type="scientific">Thelonectria olida</name>
    <dbReference type="NCBI Taxonomy" id="1576542"/>
    <lineage>
        <taxon>Eukaryota</taxon>
        <taxon>Fungi</taxon>
        <taxon>Dikarya</taxon>
        <taxon>Ascomycota</taxon>
        <taxon>Pezizomycotina</taxon>
        <taxon>Sordariomycetes</taxon>
        <taxon>Hypocreomycetidae</taxon>
        <taxon>Hypocreales</taxon>
        <taxon>Nectriaceae</taxon>
        <taxon>Thelonectria</taxon>
    </lineage>
</organism>
<protein>
    <submittedName>
        <fullName evidence="4">Concanavalin A-like lectin/glucanase domain-containing protein</fullName>
    </submittedName>
</protein>